<feature type="domain" description="Proline-rich transmembrane protein 3/4" evidence="7">
    <location>
        <begin position="2"/>
        <end position="254"/>
    </location>
</feature>
<evidence type="ECO:0000259" key="7">
    <source>
        <dbReference type="Pfam" id="PF25987"/>
    </source>
</evidence>
<keyword evidence="9" id="KW-1185">Reference proteome</keyword>
<evidence type="ECO:0000313" key="9">
    <source>
        <dbReference type="Proteomes" id="UP001152795"/>
    </source>
</evidence>
<dbReference type="InterPro" id="IPR059081">
    <property type="entry name" value="PRRT3-4"/>
</dbReference>
<proteinExistence type="predicted"/>
<evidence type="ECO:0000256" key="3">
    <source>
        <dbReference type="ARBA" id="ARBA00022692"/>
    </source>
</evidence>
<keyword evidence="6" id="KW-0472">Membrane</keyword>
<dbReference type="EMBL" id="CACRXK020000225">
    <property type="protein sequence ID" value="CAB3979753.1"/>
    <property type="molecule type" value="Genomic_DNA"/>
</dbReference>
<name>A0A7D9DAD8_PARCT</name>
<sequence length="267" mass="30180">MAFLLLTGSSLHALIRGRNMPLSRINFAVNGVFVIFTASRALLLLFHRYINKEIHLSPLAFERFLFNVGFPCLVTAFTRICYLGLKHGVNHTQLVFDLVVVQCYLFVIAESLETMLPCDQHVAQNIISLLAVGSFMCGLCAMNVYGKISYDDTSDVCTQMEKSNVVSVDIMERPNCKTEGNRMDKTRSENRESTVTTVISCIGGSCAVMKLWVISGILKVWDGDMDMESWYSLMYANILRMIELGNSAMMLYLIHRRITLKRKSFVL</sequence>
<evidence type="ECO:0000256" key="2">
    <source>
        <dbReference type="ARBA" id="ARBA00022553"/>
    </source>
</evidence>
<accession>A0A7D9DAD8</accession>
<dbReference type="AlphaFoldDB" id="A0A7D9DAD8"/>
<keyword evidence="4" id="KW-0732">Signal</keyword>
<keyword evidence="3" id="KW-0812">Transmembrane</keyword>
<comment type="caution">
    <text evidence="8">The sequence shown here is derived from an EMBL/GenBank/DDBJ whole genome shotgun (WGS) entry which is preliminary data.</text>
</comment>
<comment type="subcellular location">
    <subcellularLocation>
        <location evidence="1">Membrane</location>
        <topology evidence="1">Multi-pass membrane protein</topology>
    </subcellularLocation>
</comment>
<evidence type="ECO:0000256" key="4">
    <source>
        <dbReference type="ARBA" id="ARBA00022729"/>
    </source>
</evidence>
<dbReference type="Proteomes" id="UP001152795">
    <property type="component" value="Unassembled WGS sequence"/>
</dbReference>
<keyword evidence="5" id="KW-1133">Transmembrane helix</keyword>
<reference evidence="8" key="1">
    <citation type="submission" date="2020-04" db="EMBL/GenBank/DDBJ databases">
        <authorList>
            <person name="Alioto T."/>
            <person name="Alioto T."/>
            <person name="Gomez Garrido J."/>
        </authorList>
    </citation>
    <scope>NUCLEOTIDE SEQUENCE</scope>
    <source>
        <strain evidence="8">A484AB</strain>
    </source>
</reference>
<gene>
    <name evidence="8" type="ORF">PACLA_8A048424</name>
</gene>
<keyword evidence="2" id="KW-0597">Phosphoprotein</keyword>
<dbReference type="OrthoDB" id="10066605at2759"/>
<evidence type="ECO:0000256" key="5">
    <source>
        <dbReference type="ARBA" id="ARBA00022989"/>
    </source>
</evidence>
<evidence type="ECO:0000256" key="1">
    <source>
        <dbReference type="ARBA" id="ARBA00004141"/>
    </source>
</evidence>
<organism evidence="8 9">
    <name type="scientific">Paramuricea clavata</name>
    <name type="common">Red gorgonian</name>
    <name type="synonym">Violescent sea-whip</name>
    <dbReference type="NCBI Taxonomy" id="317549"/>
    <lineage>
        <taxon>Eukaryota</taxon>
        <taxon>Metazoa</taxon>
        <taxon>Cnidaria</taxon>
        <taxon>Anthozoa</taxon>
        <taxon>Octocorallia</taxon>
        <taxon>Malacalcyonacea</taxon>
        <taxon>Plexauridae</taxon>
        <taxon>Paramuricea</taxon>
    </lineage>
</organism>
<dbReference type="Pfam" id="PF25987">
    <property type="entry name" value="PRRT3"/>
    <property type="match status" value="1"/>
</dbReference>
<evidence type="ECO:0000313" key="8">
    <source>
        <dbReference type="EMBL" id="CAB3979753.1"/>
    </source>
</evidence>
<evidence type="ECO:0000256" key="6">
    <source>
        <dbReference type="ARBA" id="ARBA00023136"/>
    </source>
</evidence>
<protein>
    <recommendedName>
        <fullName evidence="7">Proline-rich transmembrane protein 3/4 domain-containing protein</fullName>
    </recommendedName>
</protein>